<evidence type="ECO:0000313" key="2">
    <source>
        <dbReference type="EMBL" id="CRZ12201.1"/>
    </source>
</evidence>
<feature type="compositionally biased region" description="Acidic residues" evidence="1">
    <location>
        <begin position="34"/>
        <end position="46"/>
    </location>
</feature>
<dbReference type="EMBL" id="HACM01011759">
    <property type="protein sequence ID" value="CRZ12201.1"/>
    <property type="molecule type" value="Transcribed_RNA"/>
</dbReference>
<feature type="compositionally biased region" description="Basic and acidic residues" evidence="1">
    <location>
        <begin position="47"/>
        <end position="60"/>
    </location>
</feature>
<evidence type="ECO:0000256" key="1">
    <source>
        <dbReference type="SAM" id="MobiDB-lite"/>
    </source>
</evidence>
<feature type="non-terminal residue" evidence="2">
    <location>
        <position position="1"/>
    </location>
</feature>
<feature type="region of interest" description="Disordered" evidence="1">
    <location>
        <begin position="30"/>
        <end position="93"/>
    </location>
</feature>
<name>A0A0H5REN5_9EUKA</name>
<proteinExistence type="predicted"/>
<organism evidence="2">
    <name type="scientific">Spongospora subterranea</name>
    <dbReference type="NCBI Taxonomy" id="70186"/>
    <lineage>
        <taxon>Eukaryota</taxon>
        <taxon>Sar</taxon>
        <taxon>Rhizaria</taxon>
        <taxon>Endomyxa</taxon>
        <taxon>Phytomyxea</taxon>
        <taxon>Plasmodiophorida</taxon>
        <taxon>Plasmodiophoridae</taxon>
        <taxon>Spongospora</taxon>
    </lineage>
</organism>
<sequence>LVPGSVDRRLLQRILLAAMALMITTDDESRKYDEEYDYETPEEDVVEDRWSNETKDERLDPASPPSDDDGDASASRQQSNNEGLVARHGRLTNTMTGDGLRSVACGSVALMETNRVPVLRKLDRKAILKFEGARERYLRSYRDSNAAGTLRSLNSMIETTVLETICECDLGVDVDDVKDEQIEAWISQALTDDRSPQDSKIEMKMKTMKMNLKQNCQRQWLETSFLMKRMGRR</sequence>
<accession>A0A0H5REN5</accession>
<reference evidence="2" key="1">
    <citation type="submission" date="2015-04" db="EMBL/GenBank/DDBJ databases">
        <title>The genome sequence of the plant pathogenic Rhizarian Plasmodiophora brassicae reveals insights in its biotrophic life cycle and the origin of chitin synthesis.</title>
        <authorList>
            <person name="Schwelm A."/>
            <person name="Fogelqvist J."/>
            <person name="Knaust A."/>
            <person name="Julke S."/>
            <person name="Lilja T."/>
            <person name="Dhandapani V."/>
            <person name="Bonilla-Rosso G."/>
            <person name="Karlsson M."/>
            <person name="Shevchenko A."/>
            <person name="Choi S.R."/>
            <person name="Kim H.G."/>
            <person name="Park J.Y."/>
            <person name="Lim Y.P."/>
            <person name="Ludwig-Muller J."/>
            <person name="Dixelius C."/>
        </authorList>
    </citation>
    <scope>NUCLEOTIDE SEQUENCE</scope>
    <source>
        <tissue evidence="2">Potato root galls</tissue>
    </source>
</reference>
<protein>
    <submittedName>
        <fullName evidence="2">Uncharacterized protein</fullName>
    </submittedName>
</protein>
<dbReference type="AlphaFoldDB" id="A0A0H5REN5"/>